<feature type="repeat" description="PPR" evidence="2">
    <location>
        <begin position="141"/>
        <end position="176"/>
    </location>
</feature>
<dbReference type="PROSITE" id="PS51375">
    <property type="entry name" value="PPR"/>
    <property type="match status" value="3"/>
</dbReference>
<comment type="caution">
    <text evidence="4">The sequence shown here is derived from an EMBL/GenBank/DDBJ whole genome shotgun (WGS) entry which is preliminary data.</text>
</comment>
<sequence>MQNRDVVSWSAMISGYHQSCQCKEALEVFHKMQLSGVEPNEVTMVSVLASCAVLGALETGRWLHSLISRKKLALTITLGTVLVDFYAKCGSIETSIETFNDMPRKNVLTWTVLIQGMASNGKGRLAITYLKSMIESGIRPNDVTFVAVLSACSHAGLVEEGWKLFRSMTDDYGITPRIDHYGCMVDILSRSGELIQAYQFIRSMPIQPNAVIWRTLLGSCKLHKNVEIGEEALSEIRKLDPTHSGDYVLLSSIYASVGRFEDALRVRAEMKTRGIKKSPGCTSIEIGGSIHEFFAGDTGGHSDSNQIYAKVEEVVRRIKQAGYVPKIEDARFDVEDDEKETSVSHHSEKLAIAYGLMKSRPGEVIRITKNLRVCSDCHAASKLISKVFEREIVVRDRNRFHHFNNGNCSCNDYW</sequence>
<evidence type="ECO:0000313" key="4">
    <source>
        <dbReference type="EMBL" id="KMZ73876.1"/>
    </source>
</evidence>
<feature type="repeat" description="PPR" evidence="2">
    <location>
        <begin position="106"/>
        <end position="140"/>
    </location>
</feature>
<dbReference type="Proteomes" id="UP000036987">
    <property type="component" value="Unassembled WGS sequence"/>
</dbReference>
<dbReference type="GO" id="GO:0009451">
    <property type="term" value="P:RNA modification"/>
    <property type="evidence" value="ECO:0000318"/>
    <property type="project" value="GO_Central"/>
</dbReference>
<dbReference type="InterPro" id="IPR011990">
    <property type="entry name" value="TPR-like_helical_dom_sf"/>
</dbReference>
<protein>
    <recommendedName>
        <fullName evidence="3">DYW domain-containing protein</fullName>
    </recommendedName>
</protein>
<dbReference type="Gene3D" id="1.25.40.10">
    <property type="entry name" value="Tetratricopeptide repeat domain"/>
    <property type="match status" value="2"/>
</dbReference>
<accession>A0A0K9PXY5</accession>
<dbReference type="InterPro" id="IPR032867">
    <property type="entry name" value="DYW_dom"/>
</dbReference>
<dbReference type="InterPro" id="IPR002885">
    <property type="entry name" value="PPR_rpt"/>
</dbReference>
<evidence type="ECO:0000259" key="3">
    <source>
        <dbReference type="Pfam" id="PF14432"/>
    </source>
</evidence>
<dbReference type="OMA" id="PHHHGDY"/>
<dbReference type="NCBIfam" id="TIGR00756">
    <property type="entry name" value="PPR"/>
    <property type="match status" value="3"/>
</dbReference>
<dbReference type="PANTHER" id="PTHR47926">
    <property type="entry name" value="PENTATRICOPEPTIDE REPEAT-CONTAINING PROTEIN"/>
    <property type="match status" value="1"/>
</dbReference>
<feature type="domain" description="DYW" evidence="3">
    <location>
        <begin position="322"/>
        <end position="414"/>
    </location>
</feature>
<dbReference type="Pfam" id="PF14432">
    <property type="entry name" value="DYW_deaminase"/>
    <property type="match status" value="1"/>
</dbReference>
<dbReference type="FunFam" id="1.25.40.10:FF:000366">
    <property type="entry name" value="Pentatricopeptide (PPR) repeat-containing protein"/>
    <property type="match status" value="1"/>
</dbReference>
<evidence type="ECO:0000313" key="5">
    <source>
        <dbReference type="Proteomes" id="UP000036987"/>
    </source>
</evidence>
<dbReference type="EMBL" id="LFYR01000514">
    <property type="protein sequence ID" value="KMZ73876.1"/>
    <property type="molecule type" value="Genomic_DNA"/>
</dbReference>
<reference evidence="5" key="1">
    <citation type="journal article" date="2016" name="Nature">
        <title>The genome of the seagrass Zostera marina reveals angiosperm adaptation to the sea.</title>
        <authorList>
            <person name="Olsen J.L."/>
            <person name="Rouze P."/>
            <person name="Verhelst B."/>
            <person name="Lin Y.-C."/>
            <person name="Bayer T."/>
            <person name="Collen J."/>
            <person name="Dattolo E."/>
            <person name="De Paoli E."/>
            <person name="Dittami S."/>
            <person name="Maumus F."/>
            <person name="Michel G."/>
            <person name="Kersting A."/>
            <person name="Lauritano C."/>
            <person name="Lohaus R."/>
            <person name="Toepel M."/>
            <person name="Tonon T."/>
            <person name="Vanneste K."/>
            <person name="Amirebrahimi M."/>
            <person name="Brakel J."/>
            <person name="Bostroem C."/>
            <person name="Chovatia M."/>
            <person name="Grimwood J."/>
            <person name="Jenkins J.W."/>
            <person name="Jueterbock A."/>
            <person name="Mraz A."/>
            <person name="Stam W.T."/>
            <person name="Tice H."/>
            <person name="Bornberg-Bauer E."/>
            <person name="Green P.J."/>
            <person name="Pearson G.A."/>
            <person name="Procaccini G."/>
            <person name="Duarte C.M."/>
            <person name="Schmutz J."/>
            <person name="Reusch T.B.H."/>
            <person name="Van de Peer Y."/>
        </authorList>
    </citation>
    <scope>NUCLEOTIDE SEQUENCE [LARGE SCALE GENOMIC DNA]</scope>
    <source>
        <strain evidence="5">cv. Finnish</strain>
    </source>
</reference>
<dbReference type="FunFam" id="1.25.40.10:FF:000031">
    <property type="entry name" value="Pentatricopeptide repeat-containing protein mitochondrial"/>
    <property type="match status" value="1"/>
</dbReference>
<dbReference type="InterPro" id="IPR046960">
    <property type="entry name" value="PPR_At4g14850-like_plant"/>
</dbReference>
<dbReference type="GO" id="GO:0008270">
    <property type="term" value="F:zinc ion binding"/>
    <property type="evidence" value="ECO:0007669"/>
    <property type="project" value="InterPro"/>
</dbReference>
<name>A0A0K9PXY5_ZOSMR</name>
<dbReference type="AlphaFoldDB" id="A0A0K9PXY5"/>
<dbReference type="OrthoDB" id="185373at2759"/>
<feature type="repeat" description="PPR" evidence="2">
    <location>
        <begin position="5"/>
        <end position="39"/>
    </location>
</feature>
<dbReference type="GO" id="GO:0003723">
    <property type="term" value="F:RNA binding"/>
    <property type="evidence" value="ECO:0007669"/>
    <property type="project" value="InterPro"/>
</dbReference>
<dbReference type="PANTHER" id="PTHR47926:SF458">
    <property type="entry name" value="PENTATRICOPEPTIDE REPEAT-CONTAINING PROTEIN"/>
    <property type="match status" value="1"/>
</dbReference>
<gene>
    <name evidence="4" type="ORF">ZOSMA_13G00800</name>
</gene>
<dbReference type="Pfam" id="PF20431">
    <property type="entry name" value="E_motif"/>
    <property type="match status" value="1"/>
</dbReference>
<dbReference type="Pfam" id="PF13041">
    <property type="entry name" value="PPR_2"/>
    <property type="match status" value="2"/>
</dbReference>
<keyword evidence="1" id="KW-0677">Repeat</keyword>
<evidence type="ECO:0000256" key="1">
    <source>
        <dbReference type="ARBA" id="ARBA00022737"/>
    </source>
</evidence>
<evidence type="ECO:0000256" key="2">
    <source>
        <dbReference type="PROSITE-ProRule" id="PRU00708"/>
    </source>
</evidence>
<proteinExistence type="predicted"/>
<keyword evidence="5" id="KW-1185">Reference proteome</keyword>
<organism evidence="4 5">
    <name type="scientific">Zostera marina</name>
    <name type="common">Eelgrass</name>
    <dbReference type="NCBI Taxonomy" id="29655"/>
    <lineage>
        <taxon>Eukaryota</taxon>
        <taxon>Viridiplantae</taxon>
        <taxon>Streptophyta</taxon>
        <taxon>Embryophyta</taxon>
        <taxon>Tracheophyta</taxon>
        <taxon>Spermatophyta</taxon>
        <taxon>Magnoliopsida</taxon>
        <taxon>Liliopsida</taxon>
        <taxon>Zosteraceae</taxon>
        <taxon>Zostera</taxon>
    </lineage>
</organism>
<dbReference type="InterPro" id="IPR046848">
    <property type="entry name" value="E_motif"/>
</dbReference>